<proteinExistence type="predicted"/>
<evidence type="ECO:0000313" key="1">
    <source>
        <dbReference type="EMBL" id="PNZ25180.1"/>
    </source>
</evidence>
<name>A0A2K3YHV0_9STAP</name>
<dbReference type="Proteomes" id="UP000242752">
    <property type="component" value="Unassembled WGS sequence"/>
</dbReference>
<dbReference type="AlphaFoldDB" id="A0A2K3YHV0"/>
<accession>A0A2K3YHV0</accession>
<protein>
    <submittedName>
        <fullName evidence="1">Uncharacterized protein</fullName>
    </submittedName>
</protein>
<comment type="caution">
    <text evidence="1">The sequence shown here is derived from an EMBL/GenBank/DDBJ whole genome shotgun (WGS) entry which is preliminary data.</text>
</comment>
<gene>
    <name evidence="1" type="ORF">CD122_10375</name>
</gene>
<evidence type="ECO:0000313" key="2">
    <source>
        <dbReference type="Proteomes" id="UP000242752"/>
    </source>
</evidence>
<reference evidence="1 2" key="1">
    <citation type="submission" date="2017-08" db="EMBL/GenBank/DDBJ databases">
        <title>Draft genome sequences of 64 type strains of genus Staph aureus.</title>
        <authorList>
            <person name="Cole K."/>
            <person name="Golubchik T."/>
            <person name="Russell J."/>
            <person name="Foster D."/>
            <person name="Llewelyn M."/>
            <person name="Wilson D."/>
            <person name="Crook D."/>
            <person name="Paul J."/>
        </authorList>
    </citation>
    <scope>NUCLEOTIDE SEQUENCE [LARGE SCALE GENOMIC DNA]</scope>
    <source>
        <strain evidence="1 2">DSM 21968</strain>
    </source>
</reference>
<organism evidence="1 2">
    <name type="scientific">Staphylococcus rostri</name>
    <dbReference type="NCBI Taxonomy" id="522262"/>
    <lineage>
        <taxon>Bacteria</taxon>
        <taxon>Bacillati</taxon>
        <taxon>Bacillota</taxon>
        <taxon>Bacilli</taxon>
        <taxon>Bacillales</taxon>
        <taxon>Staphylococcaceae</taxon>
        <taxon>Staphylococcus</taxon>
    </lineage>
</organism>
<dbReference type="EMBL" id="PPRF01000088">
    <property type="protein sequence ID" value="PNZ25180.1"/>
    <property type="molecule type" value="Genomic_DNA"/>
</dbReference>
<dbReference type="OrthoDB" id="2427445at2"/>
<sequence>MKNVEKITDSVQLAHYLENVDHLSDNYITFFSYDSTAQQLEIIIEERDMDQQTISPKVWRLQCESVDHLSIQNTESTSTQKIGELFVHQNRFFLRLISGFISFEAASFTFDVPKYEDISHINMAYVMQSLESSTYMKNMTFSFDSDSMARVIGYAEDNQKPYWATVPDYSRPANFETIDDLFDAKIYNNQSLKERWSEVKIERIDGLTLTNWLSRKIDTADMHVFIKDMDHIVINGVELPGFVDVEYTCDTCGSSAWCVERYTSYFCPYCNRWLDVDDEGIAFFKRRRPLEPALMWQPNKKLNFCQVQFHPGSKNYTYHCVDNAISVGDWVIVPVGSDHVEKEVRVVKVFQCPITHPPFPLNHIKSVIQKKSHRNRQADQTMKLLLSNGNVCDIVDEQQLSYETGVYDIVKTPIGNFWLEFNGEPIKMKLSTRYPPADEKYFVEGVYRIKPVQVDFENFIHLKLMTNVDIPNARWIDNLSGAYQDGNNWQVDAYDIGIAVHPQEYDDYEVLFTDENIPYYAIWPDEYKTCYAFTVAWKYYVSDDDLSIWNQVSVYAN</sequence>
<keyword evidence="2" id="KW-1185">Reference proteome</keyword>
<dbReference type="RefSeq" id="WP_103358899.1">
    <property type="nucleotide sequence ID" value="NZ_CP113107.1"/>
</dbReference>